<dbReference type="Proteomes" id="UP000323994">
    <property type="component" value="Unassembled WGS sequence"/>
</dbReference>
<name>A0A5M8QVS3_9BACT</name>
<comment type="caution">
    <text evidence="2">The sequence shown here is derived from an EMBL/GenBank/DDBJ whole genome shotgun (WGS) entry which is preliminary data.</text>
</comment>
<evidence type="ECO:0000313" key="2">
    <source>
        <dbReference type="EMBL" id="KAA6438904.1"/>
    </source>
</evidence>
<keyword evidence="1" id="KW-0812">Transmembrane</keyword>
<evidence type="ECO:0000256" key="1">
    <source>
        <dbReference type="SAM" id="Phobius"/>
    </source>
</evidence>
<dbReference type="RefSeq" id="WP_139012867.1">
    <property type="nucleotide sequence ID" value="NZ_VBSN01000041.1"/>
</dbReference>
<dbReference type="Gene3D" id="2.40.30.170">
    <property type="match status" value="1"/>
</dbReference>
<proteinExistence type="predicted"/>
<keyword evidence="1" id="KW-0472">Membrane</keyword>
<sequence>MAELMEYHQPNDEIQEIIGQVPSGVVRWGITFSLILLLTVLWVSRYLYLPVAIKATAILNAKEQYFKVVWMKTDPAVDYLVKVSENQSVRKSDTLLVEANSQTGKKKYYTSPTDGKVAIFKGTEQMPRASVLMVVPAFSDYTVELKVPVSGAGQLRKGQKVILRLDEFPESKYGFLIGKVATTTLIPIDKFYRIKVDLSNGMTTNIDQHIPLQASISGTAEIITENTSVFDKIFKYLI</sequence>
<dbReference type="PROSITE" id="PS00430">
    <property type="entry name" value="TONB_DEPENDENT_REC_1"/>
    <property type="match status" value="1"/>
</dbReference>
<gene>
    <name evidence="2" type="ORF">FEM33_15140</name>
</gene>
<protein>
    <submittedName>
        <fullName evidence="2">HlyD family efflux transporter periplasmic adaptor subunit</fullName>
    </submittedName>
</protein>
<dbReference type="InterPro" id="IPR010916">
    <property type="entry name" value="TonB_box_CS"/>
</dbReference>
<evidence type="ECO:0000313" key="3">
    <source>
        <dbReference type="Proteomes" id="UP000323994"/>
    </source>
</evidence>
<dbReference type="EMBL" id="VBSN01000041">
    <property type="protein sequence ID" value="KAA6438904.1"/>
    <property type="molecule type" value="Genomic_DNA"/>
</dbReference>
<reference evidence="2 3" key="1">
    <citation type="submission" date="2019-05" db="EMBL/GenBank/DDBJ databases">
        <authorList>
            <person name="Qu J.-H."/>
        </authorList>
    </citation>
    <scope>NUCLEOTIDE SEQUENCE [LARGE SCALE GENOMIC DNA]</scope>
    <source>
        <strain evidence="2 3">NS28</strain>
    </source>
</reference>
<dbReference type="AlphaFoldDB" id="A0A5M8QVS3"/>
<keyword evidence="3" id="KW-1185">Reference proteome</keyword>
<feature type="transmembrane region" description="Helical" evidence="1">
    <location>
        <begin position="28"/>
        <end position="48"/>
    </location>
</feature>
<accession>A0A5M8QVS3</accession>
<organism evidence="2 3">
    <name type="scientific">Dyadobacter flavalbus</name>
    <dbReference type="NCBI Taxonomy" id="2579942"/>
    <lineage>
        <taxon>Bacteria</taxon>
        <taxon>Pseudomonadati</taxon>
        <taxon>Bacteroidota</taxon>
        <taxon>Cytophagia</taxon>
        <taxon>Cytophagales</taxon>
        <taxon>Spirosomataceae</taxon>
        <taxon>Dyadobacter</taxon>
    </lineage>
</organism>
<dbReference type="OrthoDB" id="7057889at2"/>
<keyword evidence="1" id="KW-1133">Transmembrane helix</keyword>